<evidence type="ECO:0000313" key="2">
    <source>
        <dbReference type="EMBL" id="SNS51739.1"/>
    </source>
</evidence>
<dbReference type="InterPro" id="IPR014747">
    <property type="entry name" value="Bac_photo_RC_H_C"/>
</dbReference>
<reference evidence="3" key="1">
    <citation type="submission" date="2017-06" db="EMBL/GenBank/DDBJ databases">
        <authorList>
            <person name="Varghese N."/>
            <person name="Submissions S."/>
        </authorList>
    </citation>
    <scope>NUCLEOTIDE SEQUENCE [LARGE SCALE GENOMIC DNA]</scope>
    <source>
        <strain evidence="3">NKM1</strain>
    </source>
</reference>
<feature type="domain" description="PRC-barrel" evidence="1">
    <location>
        <begin position="29"/>
        <end position="101"/>
    </location>
</feature>
<dbReference type="GO" id="GO:0019684">
    <property type="term" value="P:photosynthesis, light reaction"/>
    <property type="evidence" value="ECO:0007669"/>
    <property type="project" value="InterPro"/>
</dbReference>
<organism evidence="2 3">
    <name type="scientific">Pontibacter ummariensis</name>
    <dbReference type="NCBI Taxonomy" id="1610492"/>
    <lineage>
        <taxon>Bacteria</taxon>
        <taxon>Pseudomonadati</taxon>
        <taxon>Bacteroidota</taxon>
        <taxon>Cytophagia</taxon>
        <taxon>Cytophagales</taxon>
        <taxon>Hymenobacteraceae</taxon>
        <taxon>Pontibacter</taxon>
    </lineage>
</organism>
<dbReference type="AlphaFoldDB" id="A0A239F4B8"/>
<protein>
    <submittedName>
        <fullName evidence="2">PRC-barrel domain-containing protein</fullName>
    </submittedName>
</protein>
<dbReference type="InterPro" id="IPR027275">
    <property type="entry name" value="PRC-brl_dom"/>
</dbReference>
<gene>
    <name evidence="2" type="ORF">SAMN06296052_1086</name>
</gene>
<dbReference type="Pfam" id="PF05239">
    <property type="entry name" value="PRC"/>
    <property type="match status" value="1"/>
</dbReference>
<dbReference type="GO" id="GO:0030077">
    <property type="term" value="C:plasma membrane light-harvesting complex"/>
    <property type="evidence" value="ECO:0007669"/>
    <property type="project" value="InterPro"/>
</dbReference>
<evidence type="ECO:0000313" key="3">
    <source>
        <dbReference type="Proteomes" id="UP000198432"/>
    </source>
</evidence>
<accession>A0A239F4B8</accession>
<dbReference type="InterPro" id="IPR011033">
    <property type="entry name" value="PRC_barrel-like_sf"/>
</dbReference>
<dbReference type="Gene3D" id="3.90.50.10">
    <property type="entry name" value="Photosynthetic Reaction Center, subunit H, domain 2"/>
    <property type="match status" value="1"/>
</dbReference>
<dbReference type="OrthoDB" id="1422173at2"/>
<proteinExistence type="predicted"/>
<dbReference type="EMBL" id="FZOQ01000008">
    <property type="protein sequence ID" value="SNS51739.1"/>
    <property type="molecule type" value="Genomic_DNA"/>
</dbReference>
<dbReference type="SUPFAM" id="SSF50346">
    <property type="entry name" value="PRC-barrel domain"/>
    <property type="match status" value="1"/>
</dbReference>
<dbReference type="Proteomes" id="UP000198432">
    <property type="component" value="Unassembled WGS sequence"/>
</dbReference>
<sequence length="164" mass="18869">MADNRDMQHDNRHLYRLSELDDYKVASDDPDVRGWEIVDVNKEKFGTVRELLVDPDIEKVRYLDVEPTRDLVAGGEGKRMLVPIGVAKLDEDHDQVIVDKVDKVSVSSFPLYTGEVVDRDYEVAVTEVFNHPAGPAPETRARGAFYDAPLYDEERFYTNRNRRL</sequence>
<evidence type="ECO:0000259" key="1">
    <source>
        <dbReference type="Pfam" id="PF05239"/>
    </source>
</evidence>
<dbReference type="RefSeq" id="WP_089319091.1">
    <property type="nucleotide sequence ID" value="NZ_FZOQ01000008.1"/>
</dbReference>
<name>A0A239F4B8_9BACT</name>
<keyword evidence="3" id="KW-1185">Reference proteome</keyword>